<evidence type="ECO:0000313" key="3">
    <source>
        <dbReference type="Proteomes" id="UP000034034"/>
    </source>
</evidence>
<keyword evidence="3" id="KW-1185">Reference proteome</keyword>
<dbReference type="InterPro" id="IPR050508">
    <property type="entry name" value="Methyltransf_Superfamily"/>
</dbReference>
<organism evidence="2 3">
    <name type="scientific">Streptomyces xiamenensis</name>
    <dbReference type="NCBI Taxonomy" id="408015"/>
    <lineage>
        <taxon>Bacteria</taxon>
        <taxon>Bacillati</taxon>
        <taxon>Actinomycetota</taxon>
        <taxon>Actinomycetes</taxon>
        <taxon>Kitasatosporales</taxon>
        <taxon>Streptomycetaceae</taxon>
        <taxon>Streptomyces</taxon>
    </lineage>
</organism>
<reference evidence="2" key="1">
    <citation type="submission" date="2019-08" db="EMBL/GenBank/DDBJ databases">
        <title>Complete genome sequence of a mangrove-derived Streptomyces xiamenensis.</title>
        <authorList>
            <person name="Xu J."/>
        </authorList>
    </citation>
    <scope>NUCLEOTIDE SEQUENCE</scope>
    <source>
        <strain evidence="2">318</strain>
    </source>
</reference>
<dbReference type="GO" id="GO:0008168">
    <property type="term" value="F:methyltransferase activity"/>
    <property type="evidence" value="ECO:0007669"/>
    <property type="project" value="UniProtKB-KW"/>
</dbReference>
<name>A0A0F7CPT9_9ACTN</name>
<dbReference type="Proteomes" id="UP000034034">
    <property type="component" value="Chromosome"/>
</dbReference>
<dbReference type="CDD" id="cd02440">
    <property type="entry name" value="AdoMet_MTases"/>
    <property type="match status" value="1"/>
</dbReference>
<accession>A0A0F7CPT9</accession>
<dbReference type="InterPro" id="IPR029063">
    <property type="entry name" value="SAM-dependent_MTases_sf"/>
</dbReference>
<proteinExistence type="predicted"/>
<dbReference type="PATRIC" id="fig|408015.6.peg.3908"/>
<gene>
    <name evidence="2" type="ORF">SXIM_38570</name>
</gene>
<dbReference type="PANTHER" id="PTHR42912:SF45">
    <property type="entry name" value="23S RRNA (GUANINE(745)-N(1))-METHYLTRANSFERASE"/>
    <property type="match status" value="1"/>
</dbReference>
<evidence type="ECO:0000259" key="1">
    <source>
        <dbReference type="Pfam" id="PF13649"/>
    </source>
</evidence>
<dbReference type="InterPro" id="IPR041698">
    <property type="entry name" value="Methyltransf_25"/>
</dbReference>
<sequence length="218" mass="23016">MATSEEATAAAARDAYGAMSGRYLEFVQEQFPRQAYDLALLSVFADLVRDAGPVADIGCGPGHVTAHLDGLGVRAFGVDLTPEFIALARAAYPGLRFETGTMLDLRSHVPAGGSLAGVLGWYSLIHLPPAQVPRALAEFHRVLAPGGQLLLGFQSTAAGAAPEPVPFDHKVTPGWLWPVDTFADALTAAGFTVGLRSLREPGADSRRHQGYLLAVREG</sequence>
<feature type="domain" description="Methyltransferase" evidence="1">
    <location>
        <begin position="54"/>
        <end position="147"/>
    </location>
</feature>
<dbReference type="Gene3D" id="3.40.50.150">
    <property type="entry name" value="Vaccinia Virus protein VP39"/>
    <property type="match status" value="1"/>
</dbReference>
<keyword evidence="2" id="KW-0489">Methyltransferase</keyword>
<dbReference type="GO" id="GO:0032259">
    <property type="term" value="P:methylation"/>
    <property type="evidence" value="ECO:0007669"/>
    <property type="project" value="UniProtKB-KW"/>
</dbReference>
<dbReference type="PANTHER" id="PTHR42912">
    <property type="entry name" value="METHYLTRANSFERASE"/>
    <property type="match status" value="1"/>
</dbReference>
<dbReference type="SUPFAM" id="SSF53335">
    <property type="entry name" value="S-adenosyl-L-methionine-dependent methyltransferases"/>
    <property type="match status" value="1"/>
</dbReference>
<protein>
    <submittedName>
        <fullName evidence="2">Methyltransferase</fullName>
    </submittedName>
</protein>
<evidence type="ECO:0000313" key="2">
    <source>
        <dbReference type="EMBL" id="AKG45241.1"/>
    </source>
</evidence>
<dbReference type="AlphaFoldDB" id="A0A0F7CPT9"/>
<keyword evidence="2" id="KW-0808">Transferase</keyword>
<dbReference type="Pfam" id="PF13649">
    <property type="entry name" value="Methyltransf_25"/>
    <property type="match status" value="1"/>
</dbReference>
<dbReference type="HOGENOM" id="CLU_060397_1_0_11"/>
<dbReference type="EMBL" id="CP009922">
    <property type="protein sequence ID" value="AKG45241.1"/>
    <property type="molecule type" value="Genomic_DNA"/>
</dbReference>
<dbReference type="RefSeq" id="WP_046724752.1">
    <property type="nucleotide sequence ID" value="NZ_CP009922.3"/>
</dbReference>
<dbReference type="KEGG" id="sxi:SXIM_38570"/>